<evidence type="ECO:0000256" key="3">
    <source>
        <dbReference type="ARBA" id="ARBA00022448"/>
    </source>
</evidence>
<gene>
    <name evidence="8" type="ORF">B1B_11385</name>
</gene>
<reference evidence="8" key="2">
    <citation type="journal article" date="2014" name="ISME J.">
        <title>Microbial stratification in low pH oxic and suboxic macroscopic growths along an acid mine drainage.</title>
        <authorList>
            <person name="Mendez-Garcia C."/>
            <person name="Mesa V."/>
            <person name="Sprenger R.R."/>
            <person name="Richter M."/>
            <person name="Diez M.S."/>
            <person name="Solano J."/>
            <person name="Bargiela R."/>
            <person name="Golyshina O.V."/>
            <person name="Manteca A."/>
            <person name="Ramos J.L."/>
            <person name="Gallego J.R."/>
            <person name="Llorente I."/>
            <person name="Martins Dos Santos V.A."/>
            <person name="Jensen O.N."/>
            <person name="Pelaez A.I."/>
            <person name="Sanchez J."/>
            <person name="Ferrer M."/>
        </authorList>
    </citation>
    <scope>NUCLEOTIDE SEQUENCE</scope>
</reference>
<reference evidence="8" key="1">
    <citation type="submission" date="2013-08" db="EMBL/GenBank/DDBJ databases">
        <authorList>
            <person name="Mendez C."/>
            <person name="Richter M."/>
            <person name="Ferrer M."/>
            <person name="Sanchez J."/>
        </authorList>
    </citation>
    <scope>NUCLEOTIDE SEQUENCE</scope>
</reference>
<feature type="transmembrane region" description="Helical" evidence="7">
    <location>
        <begin position="6"/>
        <end position="25"/>
    </location>
</feature>
<sequence>MEAGVTTFLAFAGIAAVFGVGSIVANRTLGAPARRSYLQRTTYECGEEAEGEAQIDFPTQHYTFAIVFVAVDVLGFLLALWGLTFRGVNSSWYPVFIALAFTALAVTGIYYALSGEKRWVV</sequence>
<evidence type="ECO:0000256" key="6">
    <source>
        <dbReference type="ARBA" id="ARBA00023136"/>
    </source>
</evidence>
<name>T1B712_9ZZZZ</name>
<evidence type="ECO:0000313" key="8">
    <source>
        <dbReference type="EMBL" id="EQD50000.1"/>
    </source>
</evidence>
<dbReference type="Gene3D" id="1.20.58.1610">
    <property type="entry name" value="NADH:ubiquinone/plastoquinone oxidoreductase, chain 3"/>
    <property type="match status" value="1"/>
</dbReference>
<feature type="transmembrane region" description="Helical" evidence="7">
    <location>
        <begin position="91"/>
        <end position="113"/>
    </location>
</feature>
<dbReference type="PANTHER" id="PTHR11058:SF9">
    <property type="entry name" value="NADH-UBIQUINONE OXIDOREDUCTASE CHAIN 3"/>
    <property type="match status" value="1"/>
</dbReference>
<evidence type="ECO:0000256" key="2">
    <source>
        <dbReference type="ARBA" id="ARBA00008472"/>
    </source>
</evidence>
<keyword evidence="3" id="KW-0813">Transport</keyword>
<proteinExistence type="inferred from homology"/>
<dbReference type="InterPro" id="IPR038430">
    <property type="entry name" value="NDAH_ubi_oxred_su3_sf"/>
</dbReference>
<feature type="transmembrane region" description="Helical" evidence="7">
    <location>
        <begin position="62"/>
        <end position="85"/>
    </location>
</feature>
<organism evidence="8">
    <name type="scientific">mine drainage metagenome</name>
    <dbReference type="NCBI Taxonomy" id="410659"/>
    <lineage>
        <taxon>unclassified sequences</taxon>
        <taxon>metagenomes</taxon>
        <taxon>ecological metagenomes</taxon>
    </lineage>
</organism>
<dbReference type="InterPro" id="IPR000440">
    <property type="entry name" value="NADH_UbQ/plastoQ_OxRdtase_su3"/>
</dbReference>
<keyword evidence="4 7" id="KW-0812">Transmembrane</keyword>
<protein>
    <submittedName>
        <fullName evidence="8">NADH-ubiquinone/plastoquinone oxidoreductase, chain 3</fullName>
    </submittedName>
</protein>
<comment type="similarity">
    <text evidence="2">Belongs to the complex I subunit 3 family.</text>
</comment>
<dbReference type="GO" id="GO:0008137">
    <property type="term" value="F:NADH dehydrogenase (ubiquinone) activity"/>
    <property type="evidence" value="ECO:0007669"/>
    <property type="project" value="InterPro"/>
</dbReference>
<dbReference type="AlphaFoldDB" id="T1B712"/>
<accession>T1B712</accession>
<evidence type="ECO:0000256" key="4">
    <source>
        <dbReference type="ARBA" id="ARBA00022692"/>
    </source>
</evidence>
<comment type="subcellular location">
    <subcellularLocation>
        <location evidence="1">Membrane</location>
    </subcellularLocation>
</comment>
<dbReference type="GO" id="GO:0030964">
    <property type="term" value="C:NADH dehydrogenase complex"/>
    <property type="evidence" value="ECO:0007669"/>
    <property type="project" value="TreeGrafter"/>
</dbReference>
<dbReference type="EMBL" id="AUZY01007392">
    <property type="protein sequence ID" value="EQD50000.1"/>
    <property type="molecule type" value="Genomic_DNA"/>
</dbReference>
<dbReference type="Pfam" id="PF00507">
    <property type="entry name" value="Oxidored_q4"/>
    <property type="match status" value="1"/>
</dbReference>
<evidence type="ECO:0000256" key="1">
    <source>
        <dbReference type="ARBA" id="ARBA00004370"/>
    </source>
</evidence>
<dbReference type="PANTHER" id="PTHR11058">
    <property type="entry name" value="NADH-UBIQUINONE OXIDOREDUCTASE CHAIN 3"/>
    <property type="match status" value="1"/>
</dbReference>
<keyword evidence="5 7" id="KW-1133">Transmembrane helix</keyword>
<comment type="caution">
    <text evidence="8">The sequence shown here is derived from an EMBL/GenBank/DDBJ whole genome shotgun (WGS) entry which is preliminary data.</text>
</comment>
<evidence type="ECO:0000256" key="5">
    <source>
        <dbReference type="ARBA" id="ARBA00022989"/>
    </source>
</evidence>
<keyword evidence="6 7" id="KW-0472">Membrane</keyword>
<evidence type="ECO:0000256" key="7">
    <source>
        <dbReference type="SAM" id="Phobius"/>
    </source>
</evidence>
<keyword evidence="8" id="KW-0830">Ubiquinone</keyword>